<dbReference type="Pfam" id="PF00005">
    <property type="entry name" value="ABC_tran"/>
    <property type="match status" value="1"/>
</dbReference>
<protein>
    <submittedName>
        <fullName evidence="12">ATP-binding cassette domain-containing protein</fullName>
    </submittedName>
</protein>
<keyword evidence="9" id="KW-0472">Membrane</keyword>
<feature type="domain" description="ABC transporter" evidence="11">
    <location>
        <begin position="20"/>
        <end position="124"/>
    </location>
</feature>
<evidence type="ECO:0000256" key="4">
    <source>
        <dbReference type="ARBA" id="ARBA00022475"/>
    </source>
</evidence>
<name>A0A6N7XHY3_9FIRM</name>
<reference evidence="12 13" key="1">
    <citation type="submission" date="2019-09" db="EMBL/GenBank/DDBJ databases">
        <title>In-depth cultivation of the pig gut microbiome towards novel bacterial diversity and tailored functional studies.</title>
        <authorList>
            <person name="Wylensek D."/>
            <person name="Hitch T.C.A."/>
            <person name="Clavel T."/>
        </authorList>
    </citation>
    <scope>NUCLEOTIDE SEQUENCE [LARGE SCALE GENOMIC DNA]</scope>
    <source>
        <strain evidence="12 13">WCA3-693-APC-4?</strain>
    </source>
</reference>
<dbReference type="InterPro" id="IPR003439">
    <property type="entry name" value="ABC_transporter-like_ATP-bd"/>
</dbReference>
<evidence type="ECO:0000256" key="1">
    <source>
        <dbReference type="ARBA" id="ARBA00004202"/>
    </source>
</evidence>
<comment type="function">
    <text evidence="10">Probably part of an ABC transporter complex. Responsible for energy coupling to the transport system.</text>
</comment>
<comment type="caution">
    <text evidence="12">The sequence shown here is derived from an EMBL/GenBank/DDBJ whole genome shotgun (WGS) entry which is preliminary data.</text>
</comment>
<dbReference type="Gene3D" id="3.40.50.300">
    <property type="entry name" value="P-loop containing nucleotide triphosphate hydrolases"/>
    <property type="match status" value="1"/>
</dbReference>
<keyword evidence="7 12" id="KW-0067">ATP-binding</keyword>
<keyword evidence="6" id="KW-0547">Nucleotide-binding</keyword>
<keyword evidence="4" id="KW-1003">Cell membrane</keyword>
<organism evidence="12 13">
    <name type="scientific">Tissierella pigra</name>
    <dbReference type="NCBI Taxonomy" id="2607614"/>
    <lineage>
        <taxon>Bacteria</taxon>
        <taxon>Bacillati</taxon>
        <taxon>Bacillota</taxon>
        <taxon>Tissierellia</taxon>
        <taxon>Tissierellales</taxon>
        <taxon>Tissierellaceae</taxon>
        <taxon>Tissierella</taxon>
    </lineage>
</organism>
<evidence type="ECO:0000259" key="11">
    <source>
        <dbReference type="Pfam" id="PF00005"/>
    </source>
</evidence>
<evidence type="ECO:0000256" key="3">
    <source>
        <dbReference type="ARBA" id="ARBA00022448"/>
    </source>
</evidence>
<evidence type="ECO:0000256" key="7">
    <source>
        <dbReference type="ARBA" id="ARBA00022840"/>
    </source>
</evidence>
<evidence type="ECO:0000256" key="9">
    <source>
        <dbReference type="ARBA" id="ARBA00023136"/>
    </source>
</evidence>
<dbReference type="InterPro" id="IPR027417">
    <property type="entry name" value="P-loop_NTPase"/>
</dbReference>
<proteinExistence type="inferred from homology"/>
<keyword evidence="8" id="KW-1278">Translocase</keyword>
<dbReference type="EMBL" id="VUNQ01000017">
    <property type="protein sequence ID" value="MSU01639.1"/>
    <property type="molecule type" value="Genomic_DNA"/>
</dbReference>
<accession>A0A6N7XHY3</accession>
<evidence type="ECO:0000313" key="13">
    <source>
        <dbReference type="Proteomes" id="UP000469523"/>
    </source>
</evidence>
<dbReference type="GO" id="GO:0042626">
    <property type="term" value="F:ATPase-coupled transmembrane transporter activity"/>
    <property type="evidence" value="ECO:0007669"/>
    <property type="project" value="TreeGrafter"/>
</dbReference>
<dbReference type="AlphaFoldDB" id="A0A6N7XHY3"/>
<dbReference type="GO" id="GO:0016887">
    <property type="term" value="F:ATP hydrolysis activity"/>
    <property type="evidence" value="ECO:0007669"/>
    <property type="project" value="InterPro"/>
</dbReference>
<comment type="subcellular location">
    <subcellularLocation>
        <location evidence="1">Cell membrane</location>
        <topology evidence="1">Peripheral membrane protein</topology>
    </subcellularLocation>
</comment>
<dbReference type="PANTHER" id="PTHR43553:SF23">
    <property type="entry name" value="ABC TRANSPORTER ATP-BINDING COMPONENT"/>
    <property type="match status" value="1"/>
</dbReference>
<evidence type="ECO:0000313" key="12">
    <source>
        <dbReference type="EMBL" id="MSU01639.1"/>
    </source>
</evidence>
<dbReference type="SUPFAM" id="SSF52540">
    <property type="entry name" value="P-loop containing nucleoside triphosphate hydrolases"/>
    <property type="match status" value="1"/>
</dbReference>
<keyword evidence="5" id="KW-0677">Repeat</keyword>
<evidence type="ECO:0000256" key="8">
    <source>
        <dbReference type="ARBA" id="ARBA00022967"/>
    </source>
</evidence>
<keyword evidence="13" id="KW-1185">Reference proteome</keyword>
<dbReference type="PANTHER" id="PTHR43553">
    <property type="entry name" value="HEAVY METAL TRANSPORTER"/>
    <property type="match status" value="1"/>
</dbReference>
<comment type="similarity">
    <text evidence="2">Belongs to the ABC transporter superfamily.</text>
</comment>
<sequence length="133" mass="15129">MNHLNLSPQNLIIEQGELKGKGTICNQNITSESIKERSYKVGSVFQDPRSQFFTLHVKTEISFPSENHGVSTDKMQRNISETVDRLKFSPLMGRKPFDLSSGEKQKVALASVYSLGVKVYVLEEDLWESYFLI</sequence>
<keyword evidence="3" id="KW-0813">Transport</keyword>
<gene>
    <name evidence="12" type="ORF">FYJ83_09195</name>
</gene>
<dbReference type="GO" id="GO:0005524">
    <property type="term" value="F:ATP binding"/>
    <property type="evidence" value="ECO:0007669"/>
    <property type="project" value="UniProtKB-KW"/>
</dbReference>
<dbReference type="Proteomes" id="UP000469523">
    <property type="component" value="Unassembled WGS sequence"/>
</dbReference>
<dbReference type="GO" id="GO:0043190">
    <property type="term" value="C:ATP-binding cassette (ABC) transporter complex"/>
    <property type="evidence" value="ECO:0007669"/>
    <property type="project" value="TreeGrafter"/>
</dbReference>
<evidence type="ECO:0000256" key="6">
    <source>
        <dbReference type="ARBA" id="ARBA00022741"/>
    </source>
</evidence>
<evidence type="ECO:0000256" key="5">
    <source>
        <dbReference type="ARBA" id="ARBA00022737"/>
    </source>
</evidence>
<dbReference type="InterPro" id="IPR050095">
    <property type="entry name" value="ECF_ABC_transporter_ATP-bd"/>
</dbReference>
<evidence type="ECO:0000256" key="10">
    <source>
        <dbReference type="ARBA" id="ARBA00025157"/>
    </source>
</evidence>
<evidence type="ECO:0000256" key="2">
    <source>
        <dbReference type="ARBA" id="ARBA00005417"/>
    </source>
</evidence>